<protein>
    <submittedName>
        <fullName evidence="1">Uncharacterized protein</fullName>
    </submittedName>
</protein>
<organism evidence="1">
    <name type="scientific">termite gut metagenome</name>
    <dbReference type="NCBI Taxonomy" id="433724"/>
    <lineage>
        <taxon>unclassified sequences</taxon>
        <taxon>metagenomes</taxon>
        <taxon>organismal metagenomes</taxon>
    </lineage>
</organism>
<sequence length="95" mass="10982">MRSYTAQTSEIILKRIIEILADSDVEIDDTITVRETDLSDILEDLRISNFDFNCVAKLKKTLSFEGYKIIYKDSKVVKVKKEEEMAIGEIPLKYC</sequence>
<evidence type="ECO:0000313" key="1">
    <source>
        <dbReference type="EMBL" id="KAA6305908.1"/>
    </source>
</evidence>
<dbReference type="AlphaFoldDB" id="A0A5J4PAE2"/>
<comment type="caution">
    <text evidence="1">The sequence shown here is derived from an EMBL/GenBank/DDBJ whole genome shotgun (WGS) entry which is preliminary data.</text>
</comment>
<accession>A0A5J4PAE2</accession>
<dbReference type="EMBL" id="SNRY01010324">
    <property type="protein sequence ID" value="KAA6305908.1"/>
    <property type="molecule type" value="Genomic_DNA"/>
</dbReference>
<reference evidence="1" key="1">
    <citation type="submission" date="2019-03" db="EMBL/GenBank/DDBJ databases">
        <title>Single cell metagenomics reveals metabolic interactions within the superorganism composed of flagellate Streblomastix strix and complex community of Bacteroidetes bacteria on its surface.</title>
        <authorList>
            <person name="Treitli S.C."/>
            <person name="Kolisko M."/>
            <person name="Husnik F."/>
            <person name="Keeling P."/>
            <person name="Hampl V."/>
        </authorList>
    </citation>
    <scope>NUCLEOTIDE SEQUENCE</scope>
    <source>
        <strain evidence="1">STM</strain>
    </source>
</reference>
<name>A0A5J4PAE2_9ZZZZ</name>
<proteinExistence type="predicted"/>
<gene>
    <name evidence="1" type="ORF">EZS27_042437</name>
</gene>